<reference evidence="15" key="4">
    <citation type="submission" date="2023-02" db="EMBL/GenBank/DDBJ databases">
        <authorList>
            <person name="Sun Q."/>
            <person name="Mori K."/>
        </authorList>
    </citation>
    <scope>NUCLEOTIDE SEQUENCE</scope>
    <source>
        <strain evidence="15">NBRC 114545</strain>
    </source>
</reference>
<keyword evidence="2" id="KW-0813">Transport</keyword>
<dbReference type="Pfam" id="PF00367">
    <property type="entry name" value="PTS_EIIB"/>
    <property type="match status" value="1"/>
</dbReference>
<evidence type="ECO:0000259" key="13">
    <source>
        <dbReference type="PROSITE" id="PS51098"/>
    </source>
</evidence>
<feature type="active site" description="Phosphocysteine intermediate; for EIIB activity" evidence="11">
    <location>
        <position position="28"/>
    </location>
</feature>
<evidence type="ECO:0000256" key="6">
    <source>
        <dbReference type="ARBA" id="ARBA00022683"/>
    </source>
</evidence>
<keyword evidence="9 12" id="KW-1133">Transmembrane helix</keyword>
<dbReference type="GO" id="GO:0008982">
    <property type="term" value="F:protein-N(PI)-phosphohistidine-sugar phosphotransferase activity"/>
    <property type="evidence" value="ECO:0007669"/>
    <property type="project" value="InterPro"/>
</dbReference>
<evidence type="ECO:0000256" key="2">
    <source>
        <dbReference type="ARBA" id="ARBA00022448"/>
    </source>
</evidence>
<keyword evidence="5" id="KW-0808">Transferase</keyword>
<dbReference type="PANTHER" id="PTHR30175">
    <property type="entry name" value="PHOSPHOTRANSFERASE SYSTEM TRANSPORT PROTEIN"/>
    <property type="match status" value="1"/>
</dbReference>
<evidence type="ECO:0000313" key="14">
    <source>
        <dbReference type="EMBL" id="AYW47810.1"/>
    </source>
</evidence>
<evidence type="ECO:0000256" key="5">
    <source>
        <dbReference type="ARBA" id="ARBA00022679"/>
    </source>
</evidence>
<dbReference type="EMBL" id="BSUW01000001">
    <property type="protein sequence ID" value="GMA72559.1"/>
    <property type="molecule type" value="Genomic_DNA"/>
</dbReference>
<dbReference type="GO" id="GO:0005886">
    <property type="term" value="C:plasma membrane"/>
    <property type="evidence" value="ECO:0007669"/>
    <property type="project" value="UniProtKB-SubCell"/>
</dbReference>
<dbReference type="Proteomes" id="UP001157039">
    <property type="component" value="Unassembled WGS sequence"/>
</dbReference>
<evidence type="ECO:0000313" key="15">
    <source>
        <dbReference type="EMBL" id="GMA72559.1"/>
    </source>
</evidence>
<evidence type="ECO:0000256" key="4">
    <source>
        <dbReference type="ARBA" id="ARBA00022597"/>
    </source>
</evidence>
<keyword evidence="3" id="KW-1003">Cell membrane</keyword>
<feature type="domain" description="PTS EIIB type-1" evidence="13">
    <location>
        <begin position="6"/>
        <end position="88"/>
    </location>
</feature>
<dbReference type="Proteomes" id="UP000268310">
    <property type="component" value="Chromosome"/>
</dbReference>
<dbReference type="PANTHER" id="PTHR30175:SF1">
    <property type="entry name" value="PTS SYSTEM ARBUTIN-, CELLOBIOSE-, AND SALICIN-SPECIFIC EIIBC COMPONENT-RELATED"/>
    <property type="match status" value="1"/>
</dbReference>
<dbReference type="GO" id="GO:0009401">
    <property type="term" value="P:phosphoenolpyruvate-dependent sugar phosphotransferase system"/>
    <property type="evidence" value="ECO:0007669"/>
    <property type="project" value="UniProtKB-KW"/>
</dbReference>
<evidence type="ECO:0000256" key="1">
    <source>
        <dbReference type="ARBA" id="ARBA00004651"/>
    </source>
</evidence>
<dbReference type="InterPro" id="IPR001996">
    <property type="entry name" value="PTS_IIB_1"/>
</dbReference>
<dbReference type="InterPro" id="IPR036878">
    <property type="entry name" value="Glu_permease_IIB"/>
</dbReference>
<keyword evidence="7 12" id="KW-0812">Transmembrane</keyword>
<dbReference type="CDD" id="cd00212">
    <property type="entry name" value="PTS_IIB_glc"/>
    <property type="match status" value="1"/>
</dbReference>
<dbReference type="FunFam" id="3.30.1360.60:FF:000001">
    <property type="entry name" value="PTS system glucose-specific IIBC component PtsG"/>
    <property type="match status" value="1"/>
</dbReference>
<organism evidence="15 17">
    <name type="scientific">Tetragenococcus osmophilus</name>
    <dbReference type="NCBI Taxonomy" id="526944"/>
    <lineage>
        <taxon>Bacteria</taxon>
        <taxon>Bacillati</taxon>
        <taxon>Bacillota</taxon>
        <taxon>Bacilli</taxon>
        <taxon>Lactobacillales</taxon>
        <taxon>Enterococcaceae</taxon>
        <taxon>Tetragenococcus</taxon>
    </lineage>
</organism>
<accession>A0AA37XMV5</accession>
<dbReference type="AlphaFoldDB" id="A0AA37XMV5"/>
<keyword evidence="16" id="KW-1185">Reference proteome</keyword>
<reference evidence="14" key="3">
    <citation type="submission" date="2018-03" db="EMBL/GenBank/DDBJ databases">
        <authorList>
            <person name="Jeon C.O."/>
        </authorList>
    </citation>
    <scope>NUCLEOTIDE SEQUENCE</scope>
    <source>
        <strain evidence="14">JCM 31126</strain>
    </source>
</reference>
<evidence type="ECO:0000256" key="7">
    <source>
        <dbReference type="ARBA" id="ARBA00022692"/>
    </source>
</evidence>
<name>A0AA37XMV5_9ENTE</name>
<dbReference type="RefSeq" id="WP_123935232.1">
    <property type="nucleotide sequence ID" value="NZ_BSUW01000001.1"/>
</dbReference>
<dbReference type="PROSITE" id="PS01035">
    <property type="entry name" value="PTS_EIIB_TYPE_1_CYS"/>
    <property type="match status" value="1"/>
</dbReference>
<evidence type="ECO:0000256" key="9">
    <source>
        <dbReference type="ARBA" id="ARBA00022989"/>
    </source>
</evidence>
<keyword evidence="6" id="KW-0598">Phosphotransferase system</keyword>
<dbReference type="GO" id="GO:0016301">
    <property type="term" value="F:kinase activity"/>
    <property type="evidence" value="ECO:0007669"/>
    <property type="project" value="UniProtKB-KW"/>
</dbReference>
<evidence type="ECO:0000313" key="17">
    <source>
        <dbReference type="Proteomes" id="UP001157039"/>
    </source>
</evidence>
<feature type="transmembrane region" description="Helical" evidence="12">
    <location>
        <begin position="106"/>
        <end position="139"/>
    </location>
</feature>
<keyword evidence="4" id="KW-0762">Sugar transport</keyword>
<proteinExistence type="predicted"/>
<feature type="transmembrane region" description="Helical" evidence="12">
    <location>
        <begin position="145"/>
        <end position="169"/>
    </location>
</feature>
<comment type="subcellular location">
    <subcellularLocation>
        <location evidence="1">Cell membrane</location>
        <topology evidence="1">Multi-pass membrane protein</topology>
    </subcellularLocation>
</comment>
<sequence length="222" mass="24798">MAKGYNKLAKEIIEHVGGENNVEQLQHCVTRLRFYLKDESKADTAYLKNLAGIVTVIEASGQYQLVIGNEVAPVYEAILNVSNINNETAETPNDKRNDNRKWLDKFIDLISGIFQPFIVVLSATGMIKGIVALLGVFGLNETNSGFYAVLNAVGDGFFQFLPVVIFEFTQNLKGLSNKRKPYRYPQWKTGQRHGFSLSTRPICGHKKPSAMVLLSCTKTNHK</sequence>
<dbReference type="InterPro" id="IPR050558">
    <property type="entry name" value="PTS_Sugar-Specific_Components"/>
</dbReference>
<evidence type="ECO:0000313" key="16">
    <source>
        <dbReference type="Proteomes" id="UP000268310"/>
    </source>
</evidence>
<protein>
    <recommendedName>
        <fullName evidence="13">PTS EIIB type-1 domain-containing protein</fullName>
    </recommendedName>
</protein>
<dbReference type="SUPFAM" id="SSF55604">
    <property type="entry name" value="Glucose permease domain IIB"/>
    <property type="match status" value="1"/>
</dbReference>
<dbReference type="EMBL" id="CP027783">
    <property type="protein sequence ID" value="AYW47810.1"/>
    <property type="molecule type" value="Genomic_DNA"/>
</dbReference>
<keyword evidence="8" id="KW-0418">Kinase</keyword>
<dbReference type="GO" id="GO:0090589">
    <property type="term" value="F:protein-phosphocysteine-trehalose phosphotransferase system transporter activity"/>
    <property type="evidence" value="ECO:0007669"/>
    <property type="project" value="TreeGrafter"/>
</dbReference>
<reference evidence="15 17" key="2">
    <citation type="journal article" date="2014" name="Int. J. Syst. Evol. Microbiol.">
        <title>Complete genome sequence of Corynebacterium casei LMG S-19264T (=DSM 44701T), isolated from a smear-ripened cheese.</title>
        <authorList>
            <consortium name="US DOE Joint Genome Institute (JGI-PGF)"/>
            <person name="Walter F."/>
            <person name="Albersmeier A."/>
            <person name="Kalinowski J."/>
            <person name="Ruckert C."/>
        </authorList>
    </citation>
    <scope>NUCLEOTIDE SEQUENCE [LARGE SCALE GENOMIC DNA]</scope>
    <source>
        <strain evidence="15 17">NBRC 114545</strain>
    </source>
</reference>
<keyword evidence="10 12" id="KW-0472">Membrane</keyword>
<evidence type="ECO:0000256" key="10">
    <source>
        <dbReference type="ARBA" id="ARBA00023136"/>
    </source>
</evidence>
<evidence type="ECO:0000256" key="12">
    <source>
        <dbReference type="SAM" id="Phobius"/>
    </source>
</evidence>
<gene>
    <name evidence="14" type="ORF">C7K38_05245</name>
    <name evidence="15" type="ORF">GCM10025885_16080</name>
</gene>
<dbReference type="InterPro" id="IPR018113">
    <property type="entry name" value="PTrfase_EIIB_Cys"/>
</dbReference>
<dbReference type="Gene3D" id="3.30.1360.60">
    <property type="entry name" value="Glucose permease domain IIB"/>
    <property type="match status" value="1"/>
</dbReference>
<evidence type="ECO:0000256" key="8">
    <source>
        <dbReference type="ARBA" id="ARBA00022777"/>
    </source>
</evidence>
<dbReference type="KEGG" id="too:C7K38_05245"/>
<evidence type="ECO:0000256" key="3">
    <source>
        <dbReference type="ARBA" id="ARBA00022475"/>
    </source>
</evidence>
<dbReference type="PROSITE" id="PS51098">
    <property type="entry name" value="PTS_EIIB_TYPE_1"/>
    <property type="match status" value="1"/>
</dbReference>
<dbReference type="GO" id="GO:0015771">
    <property type="term" value="P:trehalose transport"/>
    <property type="evidence" value="ECO:0007669"/>
    <property type="project" value="TreeGrafter"/>
</dbReference>
<reference evidence="14 16" key="1">
    <citation type="journal article" date="2012" name="Int. J. Syst. Evol. Microbiol.">
        <title>Characterization of Tetragenococcus strains from sugar thick juice reveals a novel species, Tetragenococcus osmophilus sp. nov., and divides Tetragenococcus halophilus into two subspecies, T. halophilus subsp. halophilus subsp. nov. and T. halophilus subsp. flandriensis subsp. nov.</title>
        <authorList>
            <person name="Juste A."/>
            <person name="Van Trappen S."/>
            <person name="Verreth C."/>
            <person name="Cleenwerck I."/>
            <person name="De Vos P."/>
            <person name="Lievens B."/>
            <person name="Willems K.A."/>
        </authorList>
    </citation>
    <scope>NUCLEOTIDE SEQUENCE [LARGE SCALE GENOMIC DNA]</scope>
    <source>
        <strain evidence="14 16">JCM 31126</strain>
    </source>
</reference>
<evidence type="ECO:0000256" key="11">
    <source>
        <dbReference type="PROSITE-ProRule" id="PRU00421"/>
    </source>
</evidence>